<dbReference type="RefSeq" id="WP_282904631.1">
    <property type="nucleotide sequence ID" value="NZ_CP124855.1"/>
</dbReference>
<sequence>MKKLILIFLSIFIKSQEIIIIDSLDHRPISFCKIMDSDHLYVTDSLGKYNFATFPKESVIISSAGYEVKKITLKTGIVKLTPKFIQISEINISNNNLKIDTELGYKSSKNTIIIDQNREFAVEIKSQNANCLIDNVSIPFKKSSSSKGYLLVDIYHDENGKIGEKINASNYVLAIEKLGKNNILQLIDEIYIEKGNAIYISIIWVENTYTKSEKFANKIFLYTQPHKSSGKMFVRKSNYGDWDLKPYIENVDQKNSIIPALKIHGKCSK</sequence>
<dbReference type="EMBL" id="CP124855">
    <property type="protein sequence ID" value="WHF51276.1"/>
    <property type="molecule type" value="Genomic_DNA"/>
</dbReference>
<evidence type="ECO:0008006" key="3">
    <source>
        <dbReference type="Google" id="ProtNLM"/>
    </source>
</evidence>
<gene>
    <name evidence="1" type="ORF">QGN23_12675</name>
</gene>
<keyword evidence="2" id="KW-1185">Reference proteome</keyword>
<proteinExistence type="predicted"/>
<dbReference type="Proteomes" id="UP001241656">
    <property type="component" value="Chromosome"/>
</dbReference>
<evidence type="ECO:0000313" key="1">
    <source>
        <dbReference type="EMBL" id="WHF51276.1"/>
    </source>
</evidence>
<protein>
    <recommendedName>
        <fullName evidence="3">Carboxypeptidase-like regulatory domain-containing protein</fullName>
    </recommendedName>
</protein>
<accession>A0ABY8RBS4</accession>
<evidence type="ECO:0000313" key="2">
    <source>
        <dbReference type="Proteomes" id="UP001241656"/>
    </source>
</evidence>
<name>A0ABY8RBS4_9FLAO</name>
<reference evidence="1 2" key="1">
    <citation type="submission" date="2023-05" db="EMBL/GenBank/DDBJ databases">
        <title>Genomic insight into Chryseobacterium sp. wdc7 isolated forest soil (Gotjawal).</title>
        <authorList>
            <person name="Park S.-J."/>
        </authorList>
    </citation>
    <scope>NUCLEOTIDE SEQUENCE [LARGE SCALE GENOMIC DNA]</scope>
    <source>
        <strain evidence="2">wdc7</strain>
    </source>
</reference>
<organism evidence="1 2">
    <name type="scientific">Chryseobacterium gotjawalense</name>
    <dbReference type="NCBI Taxonomy" id="3042315"/>
    <lineage>
        <taxon>Bacteria</taxon>
        <taxon>Pseudomonadati</taxon>
        <taxon>Bacteroidota</taxon>
        <taxon>Flavobacteriia</taxon>
        <taxon>Flavobacteriales</taxon>
        <taxon>Weeksellaceae</taxon>
        <taxon>Chryseobacterium group</taxon>
        <taxon>Chryseobacterium</taxon>
    </lineage>
</organism>